<proteinExistence type="predicted"/>
<dbReference type="AlphaFoldDB" id="A0AA39Y246"/>
<name>A0AA39Y246_9PEZI</name>
<protein>
    <submittedName>
        <fullName evidence="1">Uncharacterized protein</fullName>
    </submittedName>
</protein>
<evidence type="ECO:0000313" key="1">
    <source>
        <dbReference type="EMBL" id="KAK0643140.1"/>
    </source>
</evidence>
<evidence type="ECO:0000313" key="2">
    <source>
        <dbReference type="Proteomes" id="UP001174936"/>
    </source>
</evidence>
<comment type="caution">
    <text evidence="1">The sequence shown here is derived from an EMBL/GenBank/DDBJ whole genome shotgun (WGS) entry which is preliminary data.</text>
</comment>
<reference evidence="1" key="1">
    <citation type="submission" date="2023-06" db="EMBL/GenBank/DDBJ databases">
        <title>Genome-scale phylogeny and comparative genomics of the fungal order Sordariales.</title>
        <authorList>
            <consortium name="Lawrence Berkeley National Laboratory"/>
            <person name="Hensen N."/>
            <person name="Bonometti L."/>
            <person name="Westerberg I."/>
            <person name="Brannstrom I.O."/>
            <person name="Guillou S."/>
            <person name="Cros-Aarteil S."/>
            <person name="Calhoun S."/>
            <person name="Haridas S."/>
            <person name="Kuo A."/>
            <person name="Mondo S."/>
            <person name="Pangilinan J."/>
            <person name="Riley R."/>
            <person name="Labutti K."/>
            <person name="Andreopoulos B."/>
            <person name="Lipzen A."/>
            <person name="Chen C."/>
            <person name="Yanf M."/>
            <person name="Daum C."/>
            <person name="Ng V."/>
            <person name="Clum A."/>
            <person name="Steindorff A."/>
            <person name="Ohm R."/>
            <person name="Martin F."/>
            <person name="Silar P."/>
            <person name="Natvig D."/>
            <person name="Lalanne C."/>
            <person name="Gautier V."/>
            <person name="Ament-Velasquez S.L."/>
            <person name="Kruys A."/>
            <person name="Hutchinson M.I."/>
            <person name="Powell A.J."/>
            <person name="Barry K."/>
            <person name="Miller A.N."/>
            <person name="Grigoriev I.V."/>
            <person name="Debuchy R."/>
            <person name="Gladieux P."/>
            <person name="Thoren M.H."/>
            <person name="Johannesson H."/>
        </authorList>
    </citation>
    <scope>NUCLEOTIDE SEQUENCE</scope>
    <source>
        <strain evidence="1">SMH2532-1</strain>
    </source>
</reference>
<gene>
    <name evidence="1" type="ORF">B0T16DRAFT_178162</name>
</gene>
<dbReference type="Proteomes" id="UP001174936">
    <property type="component" value="Unassembled WGS sequence"/>
</dbReference>
<keyword evidence="2" id="KW-1185">Reference proteome</keyword>
<dbReference type="EMBL" id="JAULSV010000005">
    <property type="protein sequence ID" value="KAK0643140.1"/>
    <property type="molecule type" value="Genomic_DNA"/>
</dbReference>
<sequence length="108" mass="11349">MGIDRQGAFISDPFVLSLSGLRLVAAPPASFRCVSCSSLPFVPLPEPQHCCPRSRDKQPERNLCQQVPGLARVPSTPSLVSIIPSPCLVACNPKCGADVSATPIAVLP</sequence>
<accession>A0AA39Y246</accession>
<organism evidence="1 2">
    <name type="scientific">Cercophora newfieldiana</name>
    <dbReference type="NCBI Taxonomy" id="92897"/>
    <lineage>
        <taxon>Eukaryota</taxon>
        <taxon>Fungi</taxon>
        <taxon>Dikarya</taxon>
        <taxon>Ascomycota</taxon>
        <taxon>Pezizomycotina</taxon>
        <taxon>Sordariomycetes</taxon>
        <taxon>Sordariomycetidae</taxon>
        <taxon>Sordariales</taxon>
        <taxon>Lasiosphaeriaceae</taxon>
        <taxon>Cercophora</taxon>
    </lineage>
</organism>